<accession>A0ABY5QF46</accession>
<dbReference type="EMBL" id="CP102780">
    <property type="protein sequence ID" value="UVA79411.1"/>
    <property type="molecule type" value="Genomic_DNA"/>
</dbReference>
<gene>
    <name evidence="1" type="ORF">NTU39_26080</name>
</gene>
<sequence length="94" mass="10474">MDKLRCRPGDMAFIKRSWNPLLIGSLVFVKSMRPDGHWAVVLLGQPALLPSEDHSGHVITTQVIAKDKDLEPLRGEVDMSDIAFQNCKTELCDA</sequence>
<proteinExistence type="predicted"/>
<name>A0ABY5QF46_9BURK</name>
<dbReference type="RefSeq" id="WP_257958885.1">
    <property type="nucleotide sequence ID" value="NZ_CP102780.1"/>
</dbReference>
<evidence type="ECO:0000313" key="2">
    <source>
        <dbReference type="Proteomes" id="UP001058980"/>
    </source>
</evidence>
<organism evidence="1 2">
    <name type="scientific">Pandoraea commovens</name>
    <dbReference type="NCBI Taxonomy" id="2508289"/>
    <lineage>
        <taxon>Bacteria</taxon>
        <taxon>Pseudomonadati</taxon>
        <taxon>Pseudomonadota</taxon>
        <taxon>Betaproteobacteria</taxon>
        <taxon>Burkholderiales</taxon>
        <taxon>Burkholderiaceae</taxon>
        <taxon>Pandoraea</taxon>
    </lineage>
</organism>
<reference evidence="1" key="1">
    <citation type="submission" date="2022-08" db="EMBL/GenBank/DDBJ databases">
        <title>Multi-unit outbreak of Pandoraea commovens among non-cystic fibrosis intensive care patients from 2019 to 2021 in Berlin, Germany.</title>
        <authorList>
            <person name="Menzel P."/>
        </authorList>
    </citation>
    <scope>NUCLEOTIDE SEQUENCE</scope>
    <source>
        <strain evidence="1">LB-19-202-79</strain>
    </source>
</reference>
<keyword evidence="2" id="KW-1185">Reference proteome</keyword>
<protein>
    <submittedName>
        <fullName evidence="1">Uncharacterized protein</fullName>
    </submittedName>
</protein>
<dbReference type="Proteomes" id="UP001058980">
    <property type="component" value="Chromosome"/>
</dbReference>
<evidence type="ECO:0000313" key="1">
    <source>
        <dbReference type="EMBL" id="UVA79411.1"/>
    </source>
</evidence>